<feature type="transmembrane region" description="Helical" evidence="2">
    <location>
        <begin position="49"/>
        <end position="68"/>
    </location>
</feature>
<feature type="transmembrane region" description="Helical" evidence="2">
    <location>
        <begin position="151"/>
        <end position="172"/>
    </location>
</feature>
<evidence type="ECO:0000313" key="3">
    <source>
        <dbReference type="EMBL" id="GIQ79579.1"/>
    </source>
</evidence>
<sequence>MLPLVMDEEGNGAWAYAALMLTGHFVGSKLLAVARSVSAVEKPQERESFSGVIGNLTITFITILRYGLAFKDPEDPMPLPYFRHHYEYIWLWLAYGGIVISVFLSVLTRYLLLPYVNNARVRLGLVHSAIMVHGLTSLFTLYGIIGACAHPASFAGLWAIPVLMAICSRVSHCGSLGLPASPTAVLRSTSMMVFMMSSLALLVAIRCSETEGLFLGEGSPPLWRYLGHTYQHWEFRGTSLLDVYNFFNGDIFFIEMVVFLSVVWLFIEAQESQYQKRSYQATLARVEEQMAGAKLYTHLHYASASHKASIRRRRSPLAAAAPKAKAAYRLPLPATTVSGTILRAATGSSQIPSPEPSPRGVIERLRRKGSGMLSRSLPPVLSVPTLAEREGEGEERTPGP</sequence>
<gene>
    <name evidence="3" type="ORF">KIPB_000242</name>
</gene>
<feature type="region of interest" description="Disordered" evidence="1">
    <location>
        <begin position="368"/>
        <end position="400"/>
    </location>
</feature>
<dbReference type="AlphaFoldDB" id="A0A9K3CQ75"/>
<comment type="caution">
    <text evidence="3">The sequence shown here is derived from an EMBL/GenBank/DDBJ whole genome shotgun (WGS) entry which is preliminary data.</text>
</comment>
<feature type="compositionally biased region" description="Basic and acidic residues" evidence="1">
    <location>
        <begin position="387"/>
        <end position="400"/>
    </location>
</feature>
<evidence type="ECO:0000256" key="1">
    <source>
        <dbReference type="SAM" id="MobiDB-lite"/>
    </source>
</evidence>
<dbReference type="EMBL" id="BDIP01000023">
    <property type="protein sequence ID" value="GIQ79579.1"/>
    <property type="molecule type" value="Genomic_DNA"/>
</dbReference>
<feature type="transmembrane region" description="Helical" evidence="2">
    <location>
        <begin position="184"/>
        <end position="205"/>
    </location>
</feature>
<keyword evidence="2" id="KW-1133">Transmembrane helix</keyword>
<accession>A0A9K3CQ75</accession>
<dbReference type="Proteomes" id="UP000265618">
    <property type="component" value="Unassembled WGS sequence"/>
</dbReference>
<feature type="transmembrane region" description="Helical" evidence="2">
    <location>
        <begin position="88"/>
        <end position="112"/>
    </location>
</feature>
<feature type="transmembrane region" description="Helical" evidence="2">
    <location>
        <begin position="246"/>
        <end position="267"/>
    </location>
</feature>
<feature type="transmembrane region" description="Helical" evidence="2">
    <location>
        <begin position="13"/>
        <end position="37"/>
    </location>
</feature>
<proteinExistence type="predicted"/>
<keyword evidence="2" id="KW-0472">Membrane</keyword>
<name>A0A9K3CQ75_9EUKA</name>
<evidence type="ECO:0000313" key="4">
    <source>
        <dbReference type="Proteomes" id="UP000265618"/>
    </source>
</evidence>
<protein>
    <submittedName>
        <fullName evidence="3">Uncharacterized protein</fullName>
    </submittedName>
</protein>
<organism evidence="3 4">
    <name type="scientific">Kipferlia bialata</name>
    <dbReference type="NCBI Taxonomy" id="797122"/>
    <lineage>
        <taxon>Eukaryota</taxon>
        <taxon>Metamonada</taxon>
        <taxon>Carpediemonas-like organisms</taxon>
        <taxon>Kipferlia</taxon>
    </lineage>
</organism>
<evidence type="ECO:0000256" key="2">
    <source>
        <dbReference type="SAM" id="Phobius"/>
    </source>
</evidence>
<keyword evidence="4" id="KW-1185">Reference proteome</keyword>
<feature type="transmembrane region" description="Helical" evidence="2">
    <location>
        <begin position="124"/>
        <end position="145"/>
    </location>
</feature>
<keyword evidence="2" id="KW-0812">Transmembrane</keyword>
<reference evidence="3 4" key="1">
    <citation type="journal article" date="2018" name="PLoS ONE">
        <title>The draft genome of Kipferlia bialata reveals reductive genome evolution in fornicate parasites.</title>
        <authorList>
            <person name="Tanifuji G."/>
            <person name="Takabayashi S."/>
            <person name="Kume K."/>
            <person name="Takagi M."/>
            <person name="Nakayama T."/>
            <person name="Kamikawa R."/>
            <person name="Inagaki Y."/>
            <person name="Hashimoto T."/>
        </authorList>
    </citation>
    <scope>NUCLEOTIDE SEQUENCE [LARGE SCALE GENOMIC DNA]</scope>
    <source>
        <strain evidence="3">NY0173</strain>
    </source>
</reference>